<dbReference type="SFLD" id="SFLDS00003">
    <property type="entry name" value="Haloacid_Dehalogenase"/>
    <property type="match status" value="1"/>
</dbReference>
<reference evidence="4 5" key="1">
    <citation type="submission" date="2022-04" db="EMBL/GenBank/DDBJ databases">
        <title>Gracilibacillus sp. isolated from saltern.</title>
        <authorList>
            <person name="Won M."/>
            <person name="Lee C.-M."/>
            <person name="Woen H.-Y."/>
            <person name="Kwon S.-W."/>
        </authorList>
    </citation>
    <scope>NUCLEOTIDE SEQUENCE [LARGE SCALE GENOMIC DNA]</scope>
    <source>
        <strain evidence="4 5">SSWR10-1</strain>
    </source>
</reference>
<dbReference type="Pfam" id="PF00702">
    <property type="entry name" value="Hydrolase"/>
    <property type="match status" value="1"/>
</dbReference>
<dbReference type="Gene3D" id="3.40.50.1000">
    <property type="entry name" value="HAD superfamily/HAD-like"/>
    <property type="match status" value="1"/>
</dbReference>
<dbReference type="NCBIfam" id="TIGR01509">
    <property type="entry name" value="HAD-SF-IA-v3"/>
    <property type="match status" value="1"/>
</dbReference>
<evidence type="ECO:0000256" key="2">
    <source>
        <dbReference type="ARBA" id="ARBA00022801"/>
    </source>
</evidence>
<dbReference type="PANTHER" id="PTHR46470">
    <property type="entry name" value="N-ACYLNEURAMINATE-9-PHOSPHATASE"/>
    <property type="match status" value="1"/>
</dbReference>
<name>A0ABY4F0B6_9BACI</name>
<evidence type="ECO:0000313" key="4">
    <source>
        <dbReference type="EMBL" id="UOQ49349.1"/>
    </source>
</evidence>
<protein>
    <submittedName>
        <fullName evidence="4">HAD family hydrolase</fullName>
    </submittedName>
</protein>
<dbReference type="Proteomes" id="UP000831782">
    <property type="component" value="Chromosome"/>
</dbReference>
<dbReference type="InterPro" id="IPR036412">
    <property type="entry name" value="HAD-like_sf"/>
</dbReference>
<dbReference type="SFLD" id="SFLDG01129">
    <property type="entry name" value="C1.5:_HAD__Beta-PGM__Phosphata"/>
    <property type="match status" value="1"/>
</dbReference>
<evidence type="ECO:0000256" key="1">
    <source>
        <dbReference type="ARBA" id="ARBA00001946"/>
    </source>
</evidence>
<dbReference type="NCBIfam" id="TIGR01549">
    <property type="entry name" value="HAD-SF-IA-v1"/>
    <property type="match status" value="1"/>
</dbReference>
<sequence length="237" mass="27619">MKKCLIMDLDDTLCDYQQAKHNAKRKIDRYLSNRGINANYFWERYQEIEPFLFDLFTRKRITIVEYRNRRFADALNSPSEELISTLNKIYMGEANQHIELFPDAKHFLEELSDSEFVVAVLTNGPADGQRKKIKALGIESYIQQIYISSEIGFSKPNKEAFQLVLDDLHVEASNTWMIGDSIKYDMEGAKACGIRSILVDRHHRYQGTDWMKISALTDLQSDKRHFLDFCDDGRSND</sequence>
<proteinExistence type="predicted"/>
<keyword evidence="2 4" id="KW-0378">Hydrolase</keyword>
<dbReference type="InterPro" id="IPR023214">
    <property type="entry name" value="HAD_sf"/>
</dbReference>
<comment type="cofactor">
    <cofactor evidence="1">
        <name>Mg(2+)</name>
        <dbReference type="ChEBI" id="CHEBI:18420"/>
    </cofactor>
</comment>
<dbReference type="Gene3D" id="1.10.150.520">
    <property type="match status" value="1"/>
</dbReference>
<dbReference type="GO" id="GO:0016787">
    <property type="term" value="F:hydrolase activity"/>
    <property type="evidence" value="ECO:0007669"/>
    <property type="project" value="UniProtKB-KW"/>
</dbReference>
<keyword evidence="3" id="KW-0460">Magnesium</keyword>
<organism evidence="4 5">
    <name type="scientific">Gracilibacillus caseinilyticus</name>
    <dbReference type="NCBI Taxonomy" id="2932256"/>
    <lineage>
        <taxon>Bacteria</taxon>
        <taxon>Bacillati</taxon>
        <taxon>Bacillota</taxon>
        <taxon>Bacilli</taxon>
        <taxon>Bacillales</taxon>
        <taxon>Bacillaceae</taxon>
        <taxon>Gracilibacillus</taxon>
    </lineage>
</organism>
<keyword evidence="5" id="KW-1185">Reference proteome</keyword>
<evidence type="ECO:0000256" key="3">
    <source>
        <dbReference type="ARBA" id="ARBA00022842"/>
    </source>
</evidence>
<dbReference type="RefSeq" id="WP_244721281.1">
    <property type="nucleotide sequence ID" value="NZ_CP095072.1"/>
</dbReference>
<dbReference type="InterPro" id="IPR006439">
    <property type="entry name" value="HAD-SF_hydro_IA"/>
</dbReference>
<dbReference type="EMBL" id="CP095072">
    <property type="protein sequence ID" value="UOQ49349.1"/>
    <property type="molecule type" value="Genomic_DNA"/>
</dbReference>
<evidence type="ECO:0000313" key="5">
    <source>
        <dbReference type="Proteomes" id="UP000831782"/>
    </source>
</evidence>
<dbReference type="InterPro" id="IPR051400">
    <property type="entry name" value="HAD-like_hydrolase"/>
</dbReference>
<dbReference type="SUPFAM" id="SSF56784">
    <property type="entry name" value="HAD-like"/>
    <property type="match status" value="1"/>
</dbReference>
<gene>
    <name evidence="4" type="ORF">MUN88_04310</name>
</gene>
<accession>A0ABY4F0B6</accession>